<protein>
    <submittedName>
        <fullName evidence="1">Uncharacterized protein</fullName>
    </submittedName>
</protein>
<comment type="caution">
    <text evidence="1">The sequence shown here is derived from an EMBL/GenBank/DDBJ whole genome shotgun (WGS) entry which is preliminary data.</text>
</comment>
<reference evidence="1 2" key="1">
    <citation type="journal article" date="2020" name="Genome Biol. Evol.">
        <title>Comparative genomics of strictly vertically transmitted, feminizing microsporidia endosymbionts of amphipod crustaceans.</title>
        <authorList>
            <person name="Cormier A."/>
            <person name="Chebbi M.A."/>
            <person name="Giraud I."/>
            <person name="Wattier R."/>
            <person name="Teixeira M."/>
            <person name="Gilbert C."/>
            <person name="Rigaud T."/>
            <person name="Cordaux R."/>
        </authorList>
    </citation>
    <scope>NUCLEOTIDE SEQUENCE [LARGE SCALE GENOMIC DNA]</scope>
    <source>
        <strain evidence="1 2">Ou3-Ou53</strain>
    </source>
</reference>
<sequence length="498" mass="57359">MLKNREMAAITIAIVLIVGVFLLTTNSNKREKNKNNREVLPPANQNDCEDCNEKDNTQCSIENKNTEIIITNEKIFNNNGEKRDKNVFEGTLNGPVTNVEYAENLNNEANNAKSEEYGNIEIKIDNVFGKDGNTVNISNNEEIFEKIFEALNNVDGSSRCNTSNLNCKNSSLNNITIKISESKEQTLFKDIQTANDTFSSNNPLIDGLSFSITSNNDNYVITLKENMDSKDESESTKTFDFQIKNENNPHSEPKKLIIKVHEDNSESKADRACSVSINQTLNVDNTQNIAENQKPIKYPGIIFHSQKSLDEKNTFNYYKTKSMFKGNLSSYLFERSNPSISFKDLYNPKTRTSEIFLWNYGCFFIVDLLKNNQKFYEAVCESAEKFEHFKKDNLKKLSEFKIPQEFAMGDNHLFSLGQNKKLFKDVDSNIKNMIEENYKKFTEFRLFNGSVWIEKSDKQQKQMVDVIYNSFSYIFNVLIEKSTSESGIQKRYNLIYKK</sequence>
<dbReference type="Proteomes" id="UP000740883">
    <property type="component" value="Unassembled WGS sequence"/>
</dbReference>
<gene>
    <name evidence="1" type="ORF">NGRA_1464</name>
</gene>
<name>A0A9P6GZE2_9MICR</name>
<evidence type="ECO:0000313" key="2">
    <source>
        <dbReference type="Proteomes" id="UP000740883"/>
    </source>
</evidence>
<dbReference type="EMBL" id="SBJO01000094">
    <property type="protein sequence ID" value="KAF9763165.1"/>
    <property type="molecule type" value="Genomic_DNA"/>
</dbReference>
<evidence type="ECO:0000313" key="1">
    <source>
        <dbReference type="EMBL" id="KAF9763165.1"/>
    </source>
</evidence>
<dbReference type="AlphaFoldDB" id="A0A9P6GZE2"/>
<keyword evidence="2" id="KW-1185">Reference proteome</keyword>
<proteinExistence type="predicted"/>
<accession>A0A9P6GZE2</accession>
<organism evidence="1 2">
    <name type="scientific">Nosema granulosis</name>
    <dbReference type="NCBI Taxonomy" id="83296"/>
    <lineage>
        <taxon>Eukaryota</taxon>
        <taxon>Fungi</taxon>
        <taxon>Fungi incertae sedis</taxon>
        <taxon>Microsporidia</taxon>
        <taxon>Nosematidae</taxon>
        <taxon>Nosema</taxon>
    </lineage>
</organism>